<organism evidence="2 3">
    <name type="scientific">Paracoccus tibetensis</name>
    <dbReference type="NCBI Taxonomy" id="336292"/>
    <lineage>
        <taxon>Bacteria</taxon>
        <taxon>Pseudomonadati</taxon>
        <taxon>Pseudomonadota</taxon>
        <taxon>Alphaproteobacteria</taxon>
        <taxon>Rhodobacterales</taxon>
        <taxon>Paracoccaceae</taxon>
        <taxon>Paracoccus</taxon>
    </lineage>
</organism>
<evidence type="ECO:0000313" key="3">
    <source>
        <dbReference type="Proteomes" id="UP000199502"/>
    </source>
</evidence>
<evidence type="ECO:0000256" key="1">
    <source>
        <dbReference type="SAM" id="SignalP"/>
    </source>
</evidence>
<dbReference type="STRING" id="336292.SAMN05660710_00488"/>
<proteinExistence type="predicted"/>
<protein>
    <recommendedName>
        <fullName evidence="4">Polyphosphate kinase</fullName>
    </recommendedName>
</protein>
<dbReference type="Proteomes" id="UP000199502">
    <property type="component" value="Unassembled WGS sequence"/>
</dbReference>
<dbReference type="Pfam" id="PF06226">
    <property type="entry name" value="DUF1007"/>
    <property type="match status" value="1"/>
</dbReference>
<accession>A0A1G5CB79</accession>
<feature type="signal peptide" evidence="1">
    <location>
        <begin position="1"/>
        <end position="20"/>
    </location>
</feature>
<evidence type="ECO:0000313" key="2">
    <source>
        <dbReference type="EMBL" id="SCX99591.1"/>
    </source>
</evidence>
<sequence length="224" mass="23797">MPRVPLAALALSLLPAAAGAHPHVFIDAGLVLNYDQRGRLASVEVEWAYDAFYSMLILEDHGIVPGPAGLAPDEAAALNGFDSDWEPGFEGSLYLGVQGRRVALAPPHGFTAELRDGRLVSRHVRPLAEPLPGDLPLLVEVYDPEFYVDFSMPAAPVIRGRADCRADFRPGDSYAAADAYAAALRDALRRELGAMADEGAEEMVQVDIGSVGADEVRVSCAGAS</sequence>
<dbReference type="InterPro" id="IPR010412">
    <property type="entry name" value="DUF1007"/>
</dbReference>
<keyword evidence="3" id="KW-1185">Reference proteome</keyword>
<evidence type="ECO:0008006" key="4">
    <source>
        <dbReference type="Google" id="ProtNLM"/>
    </source>
</evidence>
<dbReference type="EMBL" id="FMVT01000001">
    <property type="protein sequence ID" value="SCX99591.1"/>
    <property type="molecule type" value="Genomic_DNA"/>
</dbReference>
<gene>
    <name evidence="2" type="ORF">SAMN05660710_00488</name>
</gene>
<name>A0A1G5CB79_9RHOB</name>
<dbReference type="AlphaFoldDB" id="A0A1G5CB79"/>
<dbReference type="RefSeq" id="WP_175453209.1">
    <property type="nucleotide sequence ID" value="NZ_FMVT01000001.1"/>
</dbReference>
<keyword evidence="1" id="KW-0732">Signal</keyword>
<feature type="chain" id="PRO_5011539776" description="Polyphosphate kinase" evidence="1">
    <location>
        <begin position="21"/>
        <end position="224"/>
    </location>
</feature>
<reference evidence="2 3" key="1">
    <citation type="submission" date="2016-10" db="EMBL/GenBank/DDBJ databases">
        <authorList>
            <person name="de Groot N.N."/>
        </authorList>
    </citation>
    <scope>NUCLEOTIDE SEQUENCE [LARGE SCALE GENOMIC DNA]</scope>
    <source>
        <strain evidence="2 3">CGMCC 1.8925</strain>
    </source>
</reference>